<dbReference type="CDD" id="cd05380">
    <property type="entry name" value="CAP_euk"/>
    <property type="match status" value="1"/>
</dbReference>
<dbReference type="InterPro" id="IPR035940">
    <property type="entry name" value="CAP_sf"/>
</dbReference>
<dbReference type="SUPFAM" id="SSF55797">
    <property type="entry name" value="PR-1-like"/>
    <property type="match status" value="1"/>
</dbReference>
<dbReference type="InterPro" id="IPR001283">
    <property type="entry name" value="CRISP-related"/>
</dbReference>
<reference evidence="2 3" key="1">
    <citation type="submission" date="2019-04" db="EMBL/GenBank/DDBJ databases">
        <title>Annotation for the trematode Fasciola gigantica.</title>
        <authorList>
            <person name="Choi Y.-J."/>
        </authorList>
    </citation>
    <scope>NUCLEOTIDE SEQUENCE [LARGE SCALE GENOMIC DNA]</scope>
    <source>
        <strain evidence="2">Uganda_cow_1</strain>
    </source>
</reference>
<accession>A0A504YQF2</accession>
<feature type="domain" description="SCP" evidence="1">
    <location>
        <begin position="4"/>
        <end position="100"/>
    </location>
</feature>
<evidence type="ECO:0000259" key="1">
    <source>
        <dbReference type="Pfam" id="PF00188"/>
    </source>
</evidence>
<keyword evidence="3" id="KW-1185">Reference proteome</keyword>
<dbReference type="InterPro" id="IPR014044">
    <property type="entry name" value="CAP_dom"/>
</dbReference>
<comment type="caution">
    <text evidence="2">The sequence shown here is derived from an EMBL/GenBank/DDBJ whole genome shotgun (WGS) entry which is preliminary data.</text>
</comment>
<evidence type="ECO:0000313" key="3">
    <source>
        <dbReference type="Proteomes" id="UP000316759"/>
    </source>
</evidence>
<dbReference type="EMBL" id="SUNJ01005728">
    <property type="protein sequence ID" value="TPP63403.1"/>
    <property type="molecule type" value="Genomic_DNA"/>
</dbReference>
<gene>
    <name evidence="2" type="ORF">FGIG_05289</name>
</gene>
<sequence length="108" mass="12621">MSINVHPLKWSPELEKKAKEMAESCEYGHKEYGENLAYAAGEEFNCGSTHEGCFPPLETYRYMEAWFNESQFYNYCKRGEETVQFAPNGKRLVTGHYTQVRRLPSKRL</sequence>
<evidence type="ECO:0000313" key="2">
    <source>
        <dbReference type="EMBL" id="TPP63403.1"/>
    </source>
</evidence>
<proteinExistence type="predicted"/>
<dbReference type="PANTHER" id="PTHR10334">
    <property type="entry name" value="CYSTEINE-RICH SECRETORY PROTEIN-RELATED"/>
    <property type="match status" value="1"/>
</dbReference>
<protein>
    <recommendedName>
        <fullName evidence="1">SCP domain-containing protein</fullName>
    </recommendedName>
</protein>
<dbReference type="Proteomes" id="UP000316759">
    <property type="component" value="Unassembled WGS sequence"/>
</dbReference>
<name>A0A504YQF2_FASGI</name>
<dbReference type="AlphaFoldDB" id="A0A504YQF2"/>
<dbReference type="Gene3D" id="3.40.33.10">
    <property type="entry name" value="CAP"/>
    <property type="match status" value="1"/>
</dbReference>
<organism evidence="2 3">
    <name type="scientific">Fasciola gigantica</name>
    <name type="common">Giant liver fluke</name>
    <dbReference type="NCBI Taxonomy" id="46835"/>
    <lineage>
        <taxon>Eukaryota</taxon>
        <taxon>Metazoa</taxon>
        <taxon>Spiralia</taxon>
        <taxon>Lophotrochozoa</taxon>
        <taxon>Platyhelminthes</taxon>
        <taxon>Trematoda</taxon>
        <taxon>Digenea</taxon>
        <taxon>Plagiorchiida</taxon>
        <taxon>Echinostomata</taxon>
        <taxon>Echinostomatoidea</taxon>
        <taxon>Fasciolidae</taxon>
        <taxon>Fasciola</taxon>
    </lineage>
</organism>
<dbReference type="Pfam" id="PF00188">
    <property type="entry name" value="CAP"/>
    <property type="match status" value="1"/>
</dbReference>